<name>A0A0A8ZE68_ARUDO</name>
<sequence length="35" mass="4351">MYRSSKELCQHMYLFMLSPFGLCRCKNQEVFFLWN</sequence>
<dbReference type="EMBL" id="GBRH01260206">
    <property type="protein sequence ID" value="JAD37689.1"/>
    <property type="molecule type" value="Transcribed_RNA"/>
</dbReference>
<organism evidence="1">
    <name type="scientific">Arundo donax</name>
    <name type="common">Giant reed</name>
    <name type="synonym">Donax arundinaceus</name>
    <dbReference type="NCBI Taxonomy" id="35708"/>
    <lineage>
        <taxon>Eukaryota</taxon>
        <taxon>Viridiplantae</taxon>
        <taxon>Streptophyta</taxon>
        <taxon>Embryophyta</taxon>
        <taxon>Tracheophyta</taxon>
        <taxon>Spermatophyta</taxon>
        <taxon>Magnoliopsida</taxon>
        <taxon>Liliopsida</taxon>
        <taxon>Poales</taxon>
        <taxon>Poaceae</taxon>
        <taxon>PACMAD clade</taxon>
        <taxon>Arundinoideae</taxon>
        <taxon>Arundineae</taxon>
        <taxon>Arundo</taxon>
    </lineage>
</organism>
<evidence type="ECO:0000313" key="1">
    <source>
        <dbReference type="EMBL" id="JAD37689.1"/>
    </source>
</evidence>
<protein>
    <submittedName>
        <fullName evidence="1">Uncharacterized protein</fullName>
    </submittedName>
</protein>
<reference evidence="1" key="1">
    <citation type="submission" date="2014-09" db="EMBL/GenBank/DDBJ databases">
        <authorList>
            <person name="Magalhaes I.L.F."/>
            <person name="Oliveira U."/>
            <person name="Santos F.R."/>
            <person name="Vidigal T.H.D.A."/>
            <person name="Brescovit A.D."/>
            <person name="Santos A.J."/>
        </authorList>
    </citation>
    <scope>NUCLEOTIDE SEQUENCE</scope>
    <source>
        <tissue evidence="1">Shoot tissue taken approximately 20 cm above the soil surface</tissue>
    </source>
</reference>
<reference evidence="1" key="2">
    <citation type="journal article" date="2015" name="Data Brief">
        <title>Shoot transcriptome of the giant reed, Arundo donax.</title>
        <authorList>
            <person name="Barrero R.A."/>
            <person name="Guerrero F.D."/>
            <person name="Moolhuijzen P."/>
            <person name="Goolsby J.A."/>
            <person name="Tidwell J."/>
            <person name="Bellgard S.E."/>
            <person name="Bellgard M.I."/>
        </authorList>
    </citation>
    <scope>NUCLEOTIDE SEQUENCE</scope>
    <source>
        <tissue evidence="1">Shoot tissue taken approximately 20 cm above the soil surface</tissue>
    </source>
</reference>
<proteinExistence type="predicted"/>
<accession>A0A0A8ZE68</accession>
<dbReference type="AlphaFoldDB" id="A0A0A8ZE68"/>